<evidence type="ECO:0000256" key="6">
    <source>
        <dbReference type="ARBA" id="ARBA00023175"/>
    </source>
</evidence>
<proteinExistence type="inferred from homology"/>
<comment type="similarity">
    <text evidence="1">Belongs to the TRAFAC class myosin-kinesin ATPase superfamily. Kinesin family. KIN-14 subfamily.</text>
</comment>
<evidence type="ECO:0000256" key="8">
    <source>
        <dbReference type="SAM" id="Coils"/>
    </source>
</evidence>
<keyword evidence="2" id="KW-0493">Microtubule</keyword>
<dbReference type="SMART" id="SM00033">
    <property type="entry name" value="CH"/>
    <property type="match status" value="1"/>
</dbReference>
<dbReference type="SUPFAM" id="SSF47576">
    <property type="entry name" value="Calponin-homology domain, CH-domain"/>
    <property type="match status" value="1"/>
</dbReference>
<dbReference type="Gene3D" id="1.10.418.10">
    <property type="entry name" value="Calponin-like domain"/>
    <property type="match status" value="1"/>
</dbReference>
<dbReference type="FunFam" id="3.40.850.10:FF:000044">
    <property type="entry name" value="p-loop containing nucleoside triphosphate hydrolases superfamily protein"/>
    <property type="match status" value="1"/>
</dbReference>
<keyword evidence="3 7" id="KW-0547">Nucleotide-binding</keyword>
<dbReference type="Proteomes" id="UP001497516">
    <property type="component" value="Chromosome 2"/>
</dbReference>
<evidence type="ECO:0000313" key="13">
    <source>
        <dbReference type="Proteomes" id="UP001497516"/>
    </source>
</evidence>
<keyword evidence="6 7" id="KW-0505">Motor protein</keyword>
<evidence type="ECO:0000259" key="11">
    <source>
        <dbReference type="PROSITE" id="PS50067"/>
    </source>
</evidence>
<dbReference type="SUPFAM" id="SSF52540">
    <property type="entry name" value="P-loop containing nucleoside triphosphate hydrolases"/>
    <property type="match status" value="1"/>
</dbReference>
<keyword evidence="4 7" id="KW-0067">ATP-binding</keyword>
<evidence type="ECO:0000256" key="1">
    <source>
        <dbReference type="ARBA" id="ARBA00010899"/>
    </source>
</evidence>
<evidence type="ECO:0000256" key="7">
    <source>
        <dbReference type="PROSITE-ProRule" id="PRU00283"/>
    </source>
</evidence>
<dbReference type="PRINTS" id="PR00380">
    <property type="entry name" value="KINESINHEAVY"/>
</dbReference>
<feature type="compositionally biased region" description="Polar residues" evidence="9">
    <location>
        <begin position="1350"/>
        <end position="1359"/>
    </location>
</feature>
<evidence type="ECO:0000256" key="3">
    <source>
        <dbReference type="ARBA" id="ARBA00022741"/>
    </source>
</evidence>
<dbReference type="GO" id="GO:0005524">
    <property type="term" value="F:ATP binding"/>
    <property type="evidence" value="ECO:0007669"/>
    <property type="project" value="UniProtKB-UniRule"/>
</dbReference>
<dbReference type="InterPro" id="IPR036872">
    <property type="entry name" value="CH_dom_sf"/>
</dbReference>
<feature type="domain" description="Calponin-homology (CH)" evidence="10">
    <location>
        <begin position="44"/>
        <end position="152"/>
    </location>
</feature>
<dbReference type="SMART" id="SM00129">
    <property type="entry name" value="KISc"/>
    <property type="match status" value="1"/>
</dbReference>
<dbReference type="Pfam" id="PF00225">
    <property type="entry name" value="Kinesin"/>
    <property type="match status" value="1"/>
</dbReference>
<name>A0AAV2DDQ4_9ROSI</name>
<dbReference type="InterPro" id="IPR001715">
    <property type="entry name" value="CH_dom"/>
</dbReference>
<evidence type="ECO:0000256" key="9">
    <source>
        <dbReference type="SAM" id="MobiDB-lite"/>
    </source>
</evidence>
<feature type="compositionally biased region" description="Low complexity" evidence="9">
    <location>
        <begin position="1366"/>
        <end position="1384"/>
    </location>
</feature>
<dbReference type="Pfam" id="PF00307">
    <property type="entry name" value="CH"/>
    <property type="match status" value="1"/>
</dbReference>
<feature type="region of interest" description="Disordered" evidence="9">
    <location>
        <begin position="411"/>
        <end position="431"/>
    </location>
</feature>
<feature type="domain" description="Kinesin motor" evidence="11">
    <location>
        <begin position="882"/>
        <end position="1209"/>
    </location>
</feature>
<dbReference type="EMBL" id="OZ034815">
    <property type="protein sequence ID" value="CAL1371655.1"/>
    <property type="molecule type" value="Genomic_DNA"/>
</dbReference>
<dbReference type="PANTHER" id="PTHR47972:SF50">
    <property type="entry name" value="KINESIN-LIKE PROTEIN KIN-14P"/>
    <property type="match status" value="1"/>
</dbReference>
<dbReference type="PANTHER" id="PTHR47972">
    <property type="entry name" value="KINESIN-LIKE PROTEIN KLP-3"/>
    <property type="match status" value="1"/>
</dbReference>
<feature type="compositionally biased region" description="Polar residues" evidence="9">
    <location>
        <begin position="413"/>
        <end position="431"/>
    </location>
</feature>
<dbReference type="GO" id="GO:0007018">
    <property type="term" value="P:microtubule-based movement"/>
    <property type="evidence" value="ECO:0007669"/>
    <property type="project" value="InterPro"/>
</dbReference>
<feature type="coiled-coil region" evidence="8">
    <location>
        <begin position="580"/>
        <end position="801"/>
    </location>
</feature>
<evidence type="ECO:0000313" key="12">
    <source>
        <dbReference type="EMBL" id="CAL1371655.1"/>
    </source>
</evidence>
<protein>
    <submittedName>
        <fullName evidence="12">Uncharacterized protein</fullName>
    </submittedName>
</protein>
<evidence type="ECO:0000259" key="10">
    <source>
        <dbReference type="PROSITE" id="PS50021"/>
    </source>
</evidence>
<dbReference type="PROSITE" id="PS50021">
    <property type="entry name" value="CH"/>
    <property type="match status" value="1"/>
</dbReference>
<feature type="coiled-coil region" evidence="8">
    <location>
        <begin position="363"/>
        <end position="408"/>
    </location>
</feature>
<feature type="compositionally biased region" description="Basic and acidic residues" evidence="9">
    <location>
        <begin position="1306"/>
        <end position="1320"/>
    </location>
</feature>
<feature type="compositionally biased region" description="Low complexity" evidence="9">
    <location>
        <begin position="1271"/>
        <end position="1284"/>
    </location>
</feature>
<feature type="binding site" evidence="7">
    <location>
        <begin position="966"/>
        <end position="973"/>
    </location>
    <ligand>
        <name>ATP</name>
        <dbReference type="ChEBI" id="CHEBI:30616"/>
    </ligand>
</feature>
<evidence type="ECO:0000256" key="5">
    <source>
        <dbReference type="ARBA" id="ARBA00023054"/>
    </source>
</evidence>
<dbReference type="GO" id="GO:0003777">
    <property type="term" value="F:microtubule motor activity"/>
    <property type="evidence" value="ECO:0007669"/>
    <property type="project" value="InterPro"/>
</dbReference>
<feature type="region of interest" description="Disordered" evidence="9">
    <location>
        <begin position="1246"/>
        <end position="1384"/>
    </location>
</feature>
<sequence>MTTSSSDYLMRQFSRVNSAKQLPTTDWDFSQPSPLLDSDHDTEERKLVVLIEWITTILPDLKLPPKASVEELRECLSDGTVLLKILKKVRPGSITEDDGSLEGQKASPHQNVQRFLDLINERGIPKFEIADLEKGSLKRVVDCLLSLRARYPTGRNNGFPTSGRMTRSGSLREFSPYQSLHLGPFSSSLSSPGAERQSLSSDSKLQQFLRTSPALSDSSAAWMHHAGHRFHEVFQVRQGRYADLSPSKISEMMKSTSLDNAPTQSLLSVVNGILDESIDRKNGEIPHRVACLLRKVVQEIERRISTQAEHLRTQNNLFKAREEKYQSRIRVLETLASGTGEDTGIVMDQLPPIKGVKLKVEEKTKVNDEIAKLLKEKEQANLELARLREELEKTKTVYDDMVKLLKEKEHAYNQPSSSSQQENVNCETKNTQVSSLQQELVEGKKELNHLVHSMRDENQQLQYEQKTNAEILALQQELTVTKKELNDMVDSTKEKDQLKHEQKTNTEVLALQQELAATKKELNDVVTSVKEKDQRKLEVEATMNSNDEVGREASIAEITGRGIIVEQEVETRRDGNGDVVATLMKEKDQMSQEITTLKQELEKTRKGHDYDKARLMKEKEQISVQLTTLLQELEKARQGQGDDVVRLAKEKDEMSFKLSSLKQELETTRQEHDELGRLMKEKDQAGQDQLSTLQQELETIREANKNAVKLEGELNSMRKARDEMASLVEEKGQANLKLAMSLQELEEANKAQEQKYLELEAETKTAAAGFDRRVKELETFLEDSRNELKGLKATLESRQQSWSKKETTFLKSVNLQLHALHELRFSSSSIKEEVLQVQQDYSEKFHSLGVKFKALVDASENYYLVLAENRKLFNELQDLRGNIRVYCRVRPFLPGQAANKSVVEHISDKGELVVGNPAKTGKDGRKMFRFNRVYGPQATQAEVYLDTQPLVQSVLDGYNVCIFAYGQTGSGKTYTMLGPNGAQEEEWGVNYRALKDLFNMSKNRSDSISYEVGVQMVEIYNEQVRDLLTNDAQKKLGILTTPSSNGIAVPDATMLPVASTSDVMDLMHIGLSNRTVSATAMNERSSRSHSVLSVHVRGKDLQAGTTLFGNLHLVDLAGSERVDRSEVTGDRLKEAQHINKSLSALGDVIFALAQKSTHVPYRNSKLTQLLQSSLGGQAKTLMFIQLNPDATSYSESLSTLKFAERVTGIELGAAKSNPGRDVKELMEQLASLKDTIANKDEEIERLQVFKGHPSSVEKPPARLRTRKSASGERGLGLTETTTSSDHSDVSDGEASVGTEPESTADDAGKPLADKPGEKRGARMTKARSLQKLSDARPSTTVTVSRDPLKGSTSVKKSTIGSGASGGSSSLQRPSSASSSRSRRA</sequence>
<dbReference type="InterPro" id="IPR036961">
    <property type="entry name" value="Kinesin_motor_dom_sf"/>
</dbReference>
<organism evidence="12 13">
    <name type="scientific">Linum trigynum</name>
    <dbReference type="NCBI Taxonomy" id="586398"/>
    <lineage>
        <taxon>Eukaryota</taxon>
        <taxon>Viridiplantae</taxon>
        <taxon>Streptophyta</taxon>
        <taxon>Embryophyta</taxon>
        <taxon>Tracheophyta</taxon>
        <taxon>Spermatophyta</taxon>
        <taxon>Magnoliopsida</taxon>
        <taxon>eudicotyledons</taxon>
        <taxon>Gunneridae</taxon>
        <taxon>Pentapetalae</taxon>
        <taxon>rosids</taxon>
        <taxon>fabids</taxon>
        <taxon>Malpighiales</taxon>
        <taxon>Linaceae</taxon>
        <taxon>Linum</taxon>
    </lineage>
</organism>
<dbReference type="InterPro" id="IPR001752">
    <property type="entry name" value="Kinesin_motor_dom"/>
</dbReference>
<dbReference type="InterPro" id="IPR027640">
    <property type="entry name" value="Kinesin-like_fam"/>
</dbReference>
<dbReference type="InterPro" id="IPR027417">
    <property type="entry name" value="P-loop_NTPase"/>
</dbReference>
<dbReference type="PROSITE" id="PS50067">
    <property type="entry name" value="KINESIN_MOTOR_2"/>
    <property type="match status" value="1"/>
</dbReference>
<dbReference type="GO" id="GO:0005874">
    <property type="term" value="C:microtubule"/>
    <property type="evidence" value="ECO:0007669"/>
    <property type="project" value="UniProtKB-KW"/>
</dbReference>
<keyword evidence="13" id="KW-1185">Reference proteome</keyword>
<evidence type="ECO:0000256" key="4">
    <source>
        <dbReference type="ARBA" id="ARBA00022840"/>
    </source>
</evidence>
<dbReference type="GO" id="GO:0008017">
    <property type="term" value="F:microtubule binding"/>
    <property type="evidence" value="ECO:0007669"/>
    <property type="project" value="InterPro"/>
</dbReference>
<reference evidence="12 13" key="1">
    <citation type="submission" date="2024-04" db="EMBL/GenBank/DDBJ databases">
        <authorList>
            <person name="Fracassetti M."/>
        </authorList>
    </citation>
    <scope>NUCLEOTIDE SEQUENCE [LARGE SCALE GENOMIC DNA]</scope>
</reference>
<evidence type="ECO:0000256" key="2">
    <source>
        <dbReference type="ARBA" id="ARBA00022701"/>
    </source>
</evidence>
<gene>
    <name evidence="12" type="ORF">LTRI10_LOCUS13706</name>
</gene>
<dbReference type="Gene3D" id="3.40.850.10">
    <property type="entry name" value="Kinesin motor domain"/>
    <property type="match status" value="1"/>
</dbReference>
<keyword evidence="5 8" id="KW-0175">Coiled coil</keyword>
<accession>A0AAV2DDQ4</accession>